<keyword evidence="4" id="KW-1185">Reference proteome</keyword>
<dbReference type="RefSeq" id="WP_073627038.1">
    <property type="nucleotide sequence ID" value="NZ_FRXO01000002.1"/>
</dbReference>
<feature type="region of interest" description="Disordered" evidence="1">
    <location>
        <begin position="291"/>
        <end position="319"/>
    </location>
</feature>
<dbReference type="Gene3D" id="1.40.20.10">
    <property type="entry name" value="CHAD domain"/>
    <property type="match status" value="1"/>
</dbReference>
<dbReference type="Pfam" id="PF05235">
    <property type="entry name" value="CHAD"/>
    <property type="match status" value="1"/>
</dbReference>
<dbReference type="Proteomes" id="UP000186406">
    <property type="component" value="Unassembled WGS sequence"/>
</dbReference>
<dbReference type="SMART" id="SM00880">
    <property type="entry name" value="CHAD"/>
    <property type="match status" value="1"/>
</dbReference>
<evidence type="ECO:0000259" key="2">
    <source>
        <dbReference type="PROSITE" id="PS51708"/>
    </source>
</evidence>
<protein>
    <submittedName>
        <fullName evidence="3">CHAD domain-containing protein</fullName>
    </submittedName>
</protein>
<sequence length="335" mass="36494">MASRLKRREPVVAGFIRLLRRELKAVDAALRDEKETAEERTHIARRRLKKARSLVAALAPAIGRRMADRERRRLRDAARLLSQSRDADVAVKTVRDLIVYGGDEAAAPLERLLAVLEARAAEARSLSSPLEPASEEVRRALEIIETLDAKSGGDEKGKKDLGEKRLRKALGTAYDAGRETMAVAMETSETEAFHEWRKAVKHRAHLTGFAAQRLAAASQPVITALDRLGDILGDANDLSVVEEIVAGEPEIVGTPSEAATVIGVITRRREELRAQAFVLGEALFGQGPRRFRRGLHAPADDTPATREEESPAPPATAGIGLAASIVRPLPMVSEE</sequence>
<dbReference type="PANTHER" id="PTHR39339:SF1">
    <property type="entry name" value="CHAD DOMAIN-CONTAINING PROTEIN"/>
    <property type="match status" value="1"/>
</dbReference>
<gene>
    <name evidence="3" type="ORF">SAMN02745172_01515</name>
</gene>
<dbReference type="PROSITE" id="PS51708">
    <property type="entry name" value="CHAD"/>
    <property type="match status" value="1"/>
</dbReference>
<evidence type="ECO:0000256" key="1">
    <source>
        <dbReference type="SAM" id="MobiDB-lite"/>
    </source>
</evidence>
<reference evidence="3 4" key="1">
    <citation type="submission" date="2016-12" db="EMBL/GenBank/DDBJ databases">
        <authorList>
            <person name="Song W.-J."/>
            <person name="Kurnit D.M."/>
        </authorList>
    </citation>
    <scope>NUCLEOTIDE SEQUENCE [LARGE SCALE GENOMIC DNA]</scope>
    <source>
        <strain evidence="3 4">DSM 19599</strain>
    </source>
</reference>
<dbReference type="OrthoDB" id="9810907at2"/>
<evidence type="ECO:0000313" key="4">
    <source>
        <dbReference type="Proteomes" id="UP000186406"/>
    </source>
</evidence>
<feature type="domain" description="CHAD" evidence="2">
    <location>
        <begin position="4"/>
        <end position="289"/>
    </location>
</feature>
<proteinExistence type="predicted"/>
<dbReference type="EMBL" id="FRXO01000002">
    <property type="protein sequence ID" value="SHO63647.1"/>
    <property type="molecule type" value="Genomic_DNA"/>
</dbReference>
<dbReference type="InterPro" id="IPR007899">
    <property type="entry name" value="CHAD_dom"/>
</dbReference>
<name>A0A1M7ZFJ0_9HYPH</name>
<evidence type="ECO:0000313" key="3">
    <source>
        <dbReference type="EMBL" id="SHO63647.1"/>
    </source>
</evidence>
<accession>A0A1M7ZFJ0</accession>
<dbReference type="STRING" id="1123029.SAMN02745172_01515"/>
<dbReference type="PANTHER" id="PTHR39339">
    <property type="entry name" value="SLR1444 PROTEIN"/>
    <property type="match status" value="1"/>
</dbReference>
<dbReference type="AlphaFoldDB" id="A0A1M7ZFJ0"/>
<organism evidence="3 4">
    <name type="scientific">Pseudoxanthobacter soli DSM 19599</name>
    <dbReference type="NCBI Taxonomy" id="1123029"/>
    <lineage>
        <taxon>Bacteria</taxon>
        <taxon>Pseudomonadati</taxon>
        <taxon>Pseudomonadota</taxon>
        <taxon>Alphaproteobacteria</taxon>
        <taxon>Hyphomicrobiales</taxon>
        <taxon>Segnochrobactraceae</taxon>
        <taxon>Pseudoxanthobacter</taxon>
    </lineage>
</organism>
<dbReference type="InterPro" id="IPR038186">
    <property type="entry name" value="CHAD_dom_sf"/>
</dbReference>